<comment type="caution">
    <text evidence="2">The sequence shown here is derived from an EMBL/GenBank/DDBJ whole genome shotgun (WGS) entry which is preliminary data.</text>
</comment>
<dbReference type="RefSeq" id="XP_037163620.1">
    <property type="nucleotide sequence ID" value="XM_037309541.1"/>
</dbReference>
<feature type="compositionally biased region" description="Low complexity" evidence="1">
    <location>
        <begin position="449"/>
        <end position="468"/>
    </location>
</feature>
<dbReference type="EMBL" id="JACCJC010000032">
    <property type="protein sequence ID" value="KAF6234219.1"/>
    <property type="molecule type" value="Genomic_DNA"/>
</dbReference>
<dbReference type="OrthoDB" id="4161595at2759"/>
<keyword evidence="3" id="KW-1185">Reference proteome</keyword>
<sequence>MSSPTPDNYVGLMAPWKPIAGFAMKNVNSVHDRIEIDHSTKDGDVATTDSIGATTGFDDDAQASGTAIVITSQGQGTIAQRDGMETSGTDSTGANVIVDDDIQVSTTFSCHGRYNVGVNNPQQDDSEMEDSAIADIDDNIDADGSIGDGAQIDGADGTDTDNDAPQPIDTKCVAVSTCVANSGDHRKVVSHIFGRNKACTRDLPNDLWIFWCRKHYQRFKYRAEDAENWHTIQLGLVRNQLQTFEDWGHVRNWTIALRKTEQDALAKENKNGVTYTNYISSCWERFLVPYLGSSKSFARVREVLNVIERKFNEAEYRNRDKKLKTFPGVEFLPAVQKTKEVKKPAAKKGEIGYKKITLDQPAFNRKTRANIQFIKDMAAKKAGSSPSPKRSGTGPAKDKSPDTDSASDASATKKRKTPAADIATNDTAHHKRNPLDTTAVTPTSKALPTKRTSFTITTTETPPTFTSKALPTKRRRLTRGYEKHASEGEDTTFMEEEEEKGTE</sequence>
<feature type="compositionally biased region" description="Polar residues" evidence="1">
    <location>
        <begin position="435"/>
        <end position="446"/>
    </location>
</feature>
<feature type="compositionally biased region" description="Acidic residues" evidence="1">
    <location>
        <begin position="488"/>
        <end position="503"/>
    </location>
</feature>
<dbReference type="Proteomes" id="UP000578531">
    <property type="component" value="Unassembled WGS sequence"/>
</dbReference>
<feature type="region of interest" description="Disordered" evidence="1">
    <location>
        <begin position="378"/>
        <end position="503"/>
    </location>
</feature>
<proteinExistence type="predicted"/>
<accession>A0A8H6FT62</accession>
<gene>
    <name evidence="2" type="ORF">HO173_007639</name>
</gene>
<name>A0A8H6FT62_9LECA</name>
<organism evidence="2 3">
    <name type="scientific">Letharia columbiana</name>
    <dbReference type="NCBI Taxonomy" id="112416"/>
    <lineage>
        <taxon>Eukaryota</taxon>
        <taxon>Fungi</taxon>
        <taxon>Dikarya</taxon>
        <taxon>Ascomycota</taxon>
        <taxon>Pezizomycotina</taxon>
        <taxon>Lecanoromycetes</taxon>
        <taxon>OSLEUM clade</taxon>
        <taxon>Lecanoromycetidae</taxon>
        <taxon>Lecanorales</taxon>
        <taxon>Lecanorineae</taxon>
        <taxon>Parmeliaceae</taxon>
        <taxon>Letharia</taxon>
    </lineage>
</organism>
<evidence type="ECO:0000313" key="2">
    <source>
        <dbReference type="EMBL" id="KAF6234219.1"/>
    </source>
</evidence>
<reference evidence="2 3" key="1">
    <citation type="journal article" date="2020" name="Genomics">
        <title>Complete, high-quality genomes from long-read metagenomic sequencing of two wolf lichen thalli reveals enigmatic genome architecture.</title>
        <authorList>
            <person name="McKenzie S.K."/>
            <person name="Walston R.F."/>
            <person name="Allen J.L."/>
        </authorList>
    </citation>
    <scope>NUCLEOTIDE SEQUENCE [LARGE SCALE GENOMIC DNA]</scope>
    <source>
        <strain evidence="2">WasteWater2</strain>
    </source>
</reference>
<evidence type="ECO:0000313" key="3">
    <source>
        <dbReference type="Proteomes" id="UP000578531"/>
    </source>
</evidence>
<protein>
    <submittedName>
        <fullName evidence="2">Uncharacterized protein</fullName>
    </submittedName>
</protein>
<feature type="compositionally biased region" description="Low complexity" evidence="1">
    <location>
        <begin position="142"/>
        <end position="155"/>
    </location>
</feature>
<dbReference type="GeneID" id="59289295"/>
<evidence type="ECO:0000256" key="1">
    <source>
        <dbReference type="SAM" id="MobiDB-lite"/>
    </source>
</evidence>
<dbReference type="AlphaFoldDB" id="A0A8H6FT62"/>
<feature type="region of interest" description="Disordered" evidence="1">
    <location>
        <begin position="138"/>
        <end position="164"/>
    </location>
</feature>